<protein>
    <recommendedName>
        <fullName evidence="4">Secreted protein</fullName>
    </recommendedName>
</protein>
<keyword evidence="1" id="KW-0732">Signal</keyword>
<accession>V5INU8</accession>
<feature type="signal peptide" evidence="1">
    <location>
        <begin position="1"/>
        <end position="21"/>
    </location>
</feature>
<feature type="chain" id="PRO_5004737171" description="Secreted protein" evidence="1">
    <location>
        <begin position="22"/>
        <end position="103"/>
    </location>
</feature>
<reference evidence="2 3" key="1">
    <citation type="journal article" date="2003" name="Nature">
        <title>The genome sequence of the filamentous fungus Neurospora crassa.</title>
        <authorList>
            <person name="Galagan J.E."/>
            <person name="Calvo S.E."/>
            <person name="Borkovich K.A."/>
            <person name="Selker E.U."/>
            <person name="Read N.D."/>
            <person name="Jaffe D."/>
            <person name="FitzHugh W."/>
            <person name="Ma L.J."/>
            <person name="Smirnov S."/>
            <person name="Purcell S."/>
            <person name="Rehman B."/>
            <person name="Elkins T."/>
            <person name="Engels R."/>
            <person name="Wang S."/>
            <person name="Nielsen C.B."/>
            <person name="Butler J."/>
            <person name="Endrizzi M."/>
            <person name="Qui D."/>
            <person name="Ianakiev P."/>
            <person name="Bell-Pedersen D."/>
            <person name="Nelson M.A."/>
            <person name="Werner-Washburne M."/>
            <person name="Selitrennikoff C.P."/>
            <person name="Kinsey J.A."/>
            <person name="Braun E.L."/>
            <person name="Zelter A."/>
            <person name="Schulte U."/>
            <person name="Kothe G.O."/>
            <person name="Jedd G."/>
            <person name="Mewes W."/>
            <person name="Staben C."/>
            <person name="Marcotte E."/>
            <person name="Greenberg D."/>
            <person name="Roy A."/>
            <person name="Foley K."/>
            <person name="Naylor J."/>
            <person name="Stange-Thomann N."/>
            <person name="Barrett R."/>
            <person name="Gnerre S."/>
            <person name="Kamal M."/>
            <person name="Kamvysselis M."/>
            <person name="Mauceli E."/>
            <person name="Bielke C."/>
            <person name="Rudd S."/>
            <person name="Frishman D."/>
            <person name="Krystofova S."/>
            <person name="Rasmussen C."/>
            <person name="Metzenberg R.L."/>
            <person name="Perkins D.D."/>
            <person name="Kroken S."/>
            <person name="Cogoni C."/>
            <person name="Macino G."/>
            <person name="Catcheside D."/>
            <person name="Li W."/>
            <person name="Pratt R.J."/>
            <person name="Osmani S.A."/>
            <person name="DeSouza C.P."/>
            <person name="Glass L."/>
            <person name="Orbach M.J."/>
            <person name="Berglund J.A."/>
            <person name="Voelker R."/>
            <person name="Yarden O."/>
            <person name="Plamann M."/>
            <person name="Seiler S."/>
            <person name="Dunlap J."/>
            <person name="Radford A."/>
            <person name="Aramayo R."/>
            <person name="Natvig D.O."/>
            <person name="Alex L.A."/>
            <person name="Mannhaupt G."/>
            <person name="Ebbole D.J."/>
            <person name="Freitag M."/>
            <person name="Paulsen I."/>
            <person name="Sachs M.S."/>
            <person name="Lander E.S."/>
            <person name="Nusbaum C."/>
            <person name="Birren B."/>
        </authorList>
    </citation>
    <scope>NUCLEOTIDE SEQUENCE [LARGE SCALE GENOMIC DNA]</scope>
    <source>
        <strain evidence="3">ATCC 24698 / 74-OR23-1A / CBS 708.71 / DSM 1257 / FGSC 987</strain>
    </source>
</reference>
<evidence type="ECO:0000313" key="2">
    <source>
        <dbReference type="EMBL" id="ESA43020.1"/>
    </source>
</evidence>
<organism evidence="2 3">
    <name type="scientific">Neurospora crassa (strain ATCC 24698 / 74-OR23-1A / CBS 708.71 / DSM 1257 / FGSC 987)</name>
    <dbReference type="NCBI Taxonomy" id="367110"/>
    <lineage>
        <taxon>Eukaryota</taxon>
        <taxon>Fungi</taxon>
        <taxon>Dikarya</taxon>
        <taxon>Ascomycota</taxon>
        <taxon>Pezizomycotina</taxon>
        <taxon>Sordariomycetes</taxon>
        <taxon>Sordariomycetidae</taxon>
        <taxon>Sordariales</taxon>
        <taxon>Sordariaceae</taxon>
        <taxon>Neurospora</taxon>
    </lineage>
</organism>
<name>V5INU8_NEUCR</name>
<evidence type="ECO:0008006" key="4">
    <source>
        <dbReference type="Google" id="ProtNLM"/>
    </source>
</evidence>
<dbReference type="Proteomes" id="UP000001805">
    <property type="component" value="Chromosome 4, Linkage Group IV"/>
</dbReference>
<dbReference type="GeneID" id="23569691"/>
<keyword evidence="3" id="KW-1185">Reference proteome</keyword>
<dbReference type="EMBL" id="CM002239">
    <property type="protein sequence ID" value="ESA43020.1"/>
    <property type="molecule type" value="Genomic_DNA"/>
</dbReference>
<dbReference type="RefSeq" id="XP_011394428.1">
    <property type="nucleotide sequence ID" value="XM_011396126.1"/>
</dbReference>
<sequence length="103" mass="11745">MVKIFFSISSFLFFLPTRVWCVYRIGVHEVGKIKMRLLCIFAEKRGLDCCFILLVCRFLRSTPHSGLHVESFIAACQGVAPRLASCRYSANTWTAFTLSFCLP</sequence>
<dbReference type="AlphaFoldDB" id="V5INU8"/>
<evidence type="ECO:0000313" key="3">
    <source>
        <dbReference type="Proteomes" id="UP000001805"/>
    </source>
</evidence>
<dbReference type="KEGG" id="ncr:NCU16856"/>
<evidence type="ECO:0000256" key="1">
    <source>
        <dbReference type="SAM" id="SignalP"/>
    </source>
</evidence>
<proteinExistence type="predicted"/>
<gene>
    <name evidence="2" type="ORF">NCU16856</name>
</gene>
<dbReference type="InParanoid" id="V5INU8"/>
<dbReference type="VEuPathDB" id="FungiDB:NCU16856"/>